<dbReference type="SMART" id="SM00935">
    <property type="entry name" value="OmpH"/>
    <property type="match status" value="1"/>
</dbReference>
<protein>
    <submittedName>
        <fullName evidence="4">OmpH family outer membrane protein</fullName>
    </submittedName>
</protein>
<dbReference type="Proteomes" id="UP000752292">
    <property type="component" value="Unassembled WGS sequence"/>
</dbReference>
<dbReference type="InterPro" id="IPR024930">
    <property type="entry name" value="Skp_dom_sf"/>
</dbReference>
<dbReference type="Gene3D" id="3.30.910.20">
    <property type="entry name" value="Skp domain"/>
    <property type="match status" value="1"/>
</dbReference>
<dbReference type="PANTHER" id="PTHR35089:SF1">
    <property type="entry name" value="CHAPERONE PROTEIN SKP"/>
    <property type="match status" value="1"/>
</dbReference>
<dbReference type="InterPro" id="IPR005632">
    <property type="entry name" value="Chaperone_Skp"/>
</dbReference>
<dbReference type="EMBL" id="JACQRX010000200">
    <property type="protein sequence ID" value="MBI4251709.1"/>
    <property type="molecule type" value="Genomic_DNA"/>
</dbReference>
<comment type="caution">
    <text evidence="4">The sequence shown here is derived from an EMBL/GenBank/DDBJ whole genome shotgun (WGS) entry which is preliminary data.</text>
</comment>
<comment type="similarity">
    <text evidence="1">Belongs to the Skp family.</text>
</comment>
<keyword evidence="2" id="KW-0732">Signal</keyword>
<evidence type="ECO:0000256" key="2">
    <source>
        <dbReference type="ARBA" id="ARBA00022729"/>
    </source>
</evidence>
<dbReference type="GO" id="GO:0005829">
    <property type="term" value="C:cytosol"/>
    <property type="evidence" value="ECO:0007669"/>
    <property type="project" value="TreeGrafter"/>
</dbReference>
<dbReference type="SUPFAM" id="SSF111384">
    <property type="entry name" value="OmpH-like"/>
    <property type="match status" value="1"/>
</dbReference>
<evidence type="ECO:0000256" key="1">
    <source>
        <dbReference type="ARBA" id="ARBA00009091"/>
    </source>
</evidence>
<name>A0A933EA69_UNCTE</name>
<accession>A0A933EA69</accession>
<dbReference type="GO" id="GO:0051082">
    <property type="term" value="F:unfolded protein binding"/>
    <property type="evidence" value="ECO:0007669"/>
    <property type="project" value="InterPro"/>
</dbReference>
<evidence type="ECO:0000313" key="4">
    <source>
        <dbReference type="EMBL" id="MBI4251709.1"/>
    </source>
</evidence>
<dbReference type="Pfam" id="PF03938">
    <property type="entry name" value="OmpH"/>
    <property type="match status" value="1"/>
</dbReference>
<evidence type="ECO:0000256" key="3">
    <source>
        <dbReference type="SAM" id="Coils"/>
    </source>
</evidence>
<keyword evidence="3" id="KW-0175">Coiled coil</keyword>
<proteinExistence type="inferred from homology"/>
<dbReference type="AlphaFoldDB" id="A0A933EA69"/>
<sequence>MGAFLLAWNPGEALAARIGVVNVQRVLSQSFAGKEATQALETEKTRLQGVLRTKKSEVDKLAKDAQDLQIEIEQKGAIWREEERARKTADLRRRQRDIIREQDEMKRLLEDSQRDLTERQRRAITQIIKELRDIVHQIGRDDKLDLILDSTMSGVLFATPASDITDKVIRVYDSKKKK</sequence>
<gene>
    <name evidence="4" type="ORF">HY618_04545</name>
</gene>
<feature type="coiled-coil region" evidence="3">
    <location>
        <begin position="51"/>
        <end position="111"/>
    </location>
</feature>
<evidence type="ECO:0000313" key="5">
    <source>
        <dbReference type="Proteomes" id="UP000752292"/>
    </source>
</evidence>
<organism evidence="4 5">
    <name type="scientific">Tectimicrobiota bacterium</name>
    <dbReference type="NCBI Taxonomy" id="2528274"/>
    <lineage>
        <taxon>Bacteria</taxon>
        <taxon>Pseudomonadati</taxon>
        <taxon>Nitrospinota/Tectimicrobiota group</taxon>
        <taxon>Candidatus Tectimicrobiota</taxon>
    </lineage>
</organism>
<dbReference type="GO" id="GO:0050821">
    <property type="term" value="P:protein stabilization"/>
    <property type="evidence" value="ECO:0007669"/>
    <property type="project" value="TreeGrafter"/>
</dbReference>
<dbReference type="PANTHER" id="PTHR35089">
    <property type="entry name" value="CHAPERONE PROTEIN SKP"/>
    <property type="match status" value="1"/>
</dbReference>
<reference evidence="4" key="1">
    <citation type="submission" date="2020-07" db="EMBL/GenBank/DDBJ databases">
        <title>Huge and variable diversity of episymbiotic CPR bacteria and DPANN archaea in groundwater ecosystems.</title>
        <authorList>
            <person name="He C.Y."/>
            <person name="Keren R."/>
            <person name="Whittaker M."/>
            <person name="Farag I.F."/>
            <person name="Doudna J."/>
            <person name="Cate J.H.D."/>
            <person name="Banfield J.F."/>
        </authorList>
    </citation>
    <scope>NUCLEOTIDE SEQUENCE</scope>
    <source>
        <strain evidence="4">NC_groundwater_1370_Ag_S-0.2um_69_93</strain>
    </source>
</reference>